<comment type="caution">
    <text evidence="1">The sequence shown here is derived from an EMBL/GenBank/DDBJ whole genome shotgun (WGS) entry which is preliminary data.</text>
</comment>
<name>A0A5N1IU86_9BACT</name>
<accession>A0A5N1IU86</accession>
<dbReference type="Proteomes" id="UP000326570">
    <property type="component" value="Unassembled WGS sequence"/>
</dbReference>
<gene>
    <name evidence="1" type="ORF">F0P94_13945</name>
</gene>
<dbReference type="EMBL" id="VTWT01000007">
    <property type="protein sequence ID" value="KAA9331896.1"/>
    <property type="molecule type" value="Genomic_DNA"/>
</dbReference>
<evidence type="ECO:0008006" key="3">
    <source>
        <dbReference type="Google" id="ProtNLM"/>
    </source>
</evidence>
<protein>
    <recommendedName>
        <fullName evidence="3">STAS/SEC14 domain-containing protein</fullName>
    </recommendedName>
</protein>
<organism evidence="1 2">
    <name type="scientific">Adhaeribacter soli</name>
    <dbReference type="NCBI Taxonomy" id="2607655"/>
    <lineage>
        <taxon>Bacteria</taxon>
        <taxon>Pseudomonadati</taxon>
        <taxon>Bacteroidota</taxon>
        <taxon>Cytophagia</taxon>
        <taxon>Cytophagales</taxon>
        <taxon>Hymenobacteraceae</taxon>
        <taxon>Adhaeribacter</taxon>
    </lineage>
</organism>
<sequence>MIIITRNQFYELVYSPAKNRIYFTIRGYWRNPEQVPDFFADWQKALQQTQPGFTVLADLQEMITHPVAVKEMHFKVASSLLAAGISYIAEVSPIDKIAVLQTSSIIKENQLNHIKVHDKTLGETILDQLTL</sequence>
<evidence type="ECO:0000313" key="1">
    <source>
        <dbReference type="EMBL" id="KAA9331896.1"/>
    </source>
</evidence>
<dbReference type="RefSeq" id="WP_150904505.1">
    <property type="nucleotide sequence ID" value="NZ_VTWT01000007.1"/>
</dbReference>
<reference evidence="1 2" key="1">
    <citation type="submission" date="2019-09" db="EMBL/GenBank/DDBJ databases">
        <title>Genome sequence of Adhaeribacter sp. M2.</title>
        <authorList>
            <person name="Srinivasan S."/>
        </authorList>
    </citation>
    <scope>NUCLEOTIDE SEQUENCE [LARGE SCALE GENOMIC DNA]</scope>
    <source>
        <strain evidence="1 2">M2</strain>
    </source>
</reference>
<proteinExistence type="predicted"/>
<evidence type="ECO:0000313" key="2">
    <source>
        <dbReference type="Proteomes" id="UP000326570"/>
    </source>
</evidence>
<keyword evidence="2" id="KW-1185">Reference proteome</keyword>
<dbReference type="AlphaFoldDB" id="A0A5N1IU86"/>